<evidence type="ECO:0000313" key="2">
    <source>
        <dbReference type="EMBL" id="ADX98269.1"/>
    </source>
</evidence>
<protein>
    <submittedName>
        <fullName evidence="2">Uncharacterized protein</fullName>
    </submittedName>
</protein>
<evidence type="ECO:0000256" key="1">
    <source>
        <dbReference type="SAM" id="Phobius"/>
    </source>
</evidence>
<keyword evidence="3" id="KW-1185">Reference proteome</keyword>
<feature type="transmembrane region" description="Helical" evidence="1">
    <location>
        <begin position="20"/>
        <end position="42"/>
    </location>
</feature>
<dbReference type="AlphaFoldDB" id="F0QRZ9"/>
<dbReference type="KEGG" id="mss:MSU_0744"/>
<dbReference type="RefSeq" id="WP_013610106.1">
    <property type="nucleotide sequence ID" value="NC_015155.1"/>
</dbReference>
<keyword evidence="1" id="KW-0812">Transmembrane</keyword>
<sequence>MFWKLQTKFWLGGSLTKNQLYAACGTIAGGGILVSVVGSEYINNGQIASQIKGAFNTFIGWFTPTQDQQQQQLQPSEQQPFSFGNFFSEVGSKLGDVFSFIKTIAETMIQSWKNVSESIKKMKSQELQQQDSQQSSGNMKEMKFEFKSIFRGILALWGMMYKDVFTVENGSFLYLLSNLLIKTEEWTWLKTPNQRLSWDKWKQSIEKTYKEMGSRFEKGARDFLVLLAILDQIGQQKNKNQPSSISQKITLSRNNMQWLGYSFGWVSEEAKSK</sequence>
<organism evidence="2 3">
    <name type="scientific">Mycoplasma suis (strain Illinois)</name>
    <dbReference type="NCBI Taxonomy" id="768700"/>
    <lineage>
        <taxon>Bacteria</taxon>
        <taxon>Bacillati</taxon>
        <taxon>Mycoplasmatota</taxon>
        <taxon>Mollicutes</taxon>
        <taxon>Mycoplasmataceae</taxon>
        <taxon>Mycoplasma</taxon>
    </lineage>
</organism>
<dbReference type="STRING" id="768700.MSU_0744"/>
<accession>F0QRZ9</accession>
<dbReference type="Proteomes" id="UP000007484">
    <property type="component" value="Chromosome"/>
</dbReference>
<dbReference type="HOGENOM" id="CLU_088914_0_0_14"/>
<reference evidence="2 3" key="1">
    <citation type="journal article" date="2011" name="J. Bacteriol.">
        <title>Complete genome sequences of two hemotropic Mycoplasmas, Mycoplasma haemofelis strain Ohio2 and Mycoplasma suis strain Illinois.</title>
        <authorList>
            <person name="Messick J.B."/>
            <person name="Santos A.P."/>
            <person name="Guimaraes A.M."/>
        </authorList>
    </citation>
    <scope>NUCLEOTIDE SEQUENCE [LARGE SCALE GENOMIC DNA]</scope>
    <source>
        <strain evidence="2 3">Illinois</strain>
    </source>
</reference>
<name>F0QRZ9_MYCSL</name>
<keyword evidence="1" id="KW-1133">Transmembrane helix</keyword>
<proteinExistence type="predicted"/>
<keyword evidence="1" id="KW-0472">Membrane</keyword>
<dbReference type="EMBL" id="CP002525">
    <property type="protein sequence ID" value="ADX98269.1"/>
    <property type="molecule type" value="Genomic_DNA"/>
</dbReference>
<gene>
    <name evidence="2" type="ordered locus">MSU_0744</name>
</gene>
<evidence type="ECO:0000313" key="3">
    <source>
        <dbReference type="Proteomes" id="UP000007484"/>
    </source>
</evidence>